<dbReference type="Pfam" id="PF11311">
    <property type="entry name" value="DUF3114"/>
    <property type="match status" value="1"/>
</dbReference>
<organism evidence="2 3">
    <name type="scientific">Streptococcus ferus</name>
    <dbReference type="NCBI Taxonomy" id="1345"/>
    <lineage>
        <taxon>Bacteria</taxon>
        <taxon>Bacillati</taxon>
        <taxon>Bacillota</taxon>
        <taxon>Bacilli</taxon>
        <taxon>Lactobacillales</taxon>
        <taxon>Streptococcaceae</taxon>
        <taxon>Streptococcus</taxon>
    </lineage>
</organism>
<evidence type="ECO:0000313" key="3">
    <source>
        <dbReference type="Proteomes" id="UP000249495"/>
    </source>
</evidence>
<gene>
    <name evidence="2" type="ORF">NCTC12278_00345</name>
</gene>
<evidence type="ECO:0000313" key="2">
    <source>
        <dbReference type="EMBL" id="SQF39460.1"/>
    </source>
</evidence>
<dbReference type="KEGG" id="sfer:NCTC12278_00345"/>
<accession>A0A2X3VDF7</accession>
<sequence length="429" mass="49160">MKKRKVFLIILACLIAAGGLLSDGTVQQMVAASKRQKALTFPRDTAAYIRTFPQQLTAKQQTDLKLILEKGREELRQKGWSDQAIVQVLWEKPDKKVASSQLGQLFTKRLTDSQLFGSKVFQALWGIDAKKLKPTNAKRLLKMAVTTVALPDDLSGTKEETQQLLSRFSKELSPDDSFWSDFSKAVRVAYPKLSFAKGGVLERKLHQFRYVISAQQAQWVRDNYRKQGMSDAQALAHHMRDLDEANTLLEKIGVSNSDYYYDYQFGESSRLHNKLAIDSRNINRVQKYLPDGKRRVNFKIVMHFYTEFILDNEGHFVNELDPEGTNENGVINGASFNYASENNRQHRYLDVYPTKTHDPQFRRNSMKKNGIAYKAPNKVGQPFSKKRRSSWTDSYFNSKGVYAFKGRSMYQSVKAEIEAYKKLVEGSQS</sequence>
<feature type="chain" id="PRO_5039576045" evidence="1">
    <location>
        <begin position="23"/>
        <end position="429"/>
    </location>
</feature>
<dbReference type="OrthoDB" id="2231884at2"/>
<feature type="signal peptide" evidence="1">
    <location>
        <begin position="1"/>
        <end position="22"/>
    </location>
</feature>
<dbReference type="EMBL" id="LS483343">
    <property type="protein sequence ID" value="SQF39460.1"/>
    <property type="molecule type" value="Genomic_DNA"/>
</dbReference>
<dbReference type="Proteomes" id="UP000249495">
    <property type="component" value="Chromosome 1"/>
</dbReference>
<name>A0A2X3VDF7_9STRE</name>
<dbReference type="RefSeq" id="WP_018031002.1">
    <property type="nucleotide sequence ID" value="NZ_LS483343.1"/>
</dbReference>
<reference evidence="2 3" key="1">
    <citation type="submission" date="2018-06" db="EMBL/GenBank/DDBJ databases">
        <authorList>
            <consortium name="Pathogen Informatics"/>
            <person name="Doyle S."/>
        </authorList>
    </citation>
    <scope>NUCLEOTIDE SEQUENCE [LARGE SCALE GENOMIC DNA]</scope>
    <source>
        <strain evidence="2 3">NCTC12278</strain>
    </source>
</reference>
<dbReference type="InterPro" id="IPR021462">
    <property type="entry name" value="DUF3114"/>
</dbReference>
<dbReference type="AlphaFoldDB" id="A0A2X3VDF7"/>
<keyword evidence="1" id="KW-0732">Signal</keyword>
<protein>
    <submittedName>
        <fullName evidence="2">Hypothetical cytosolic protein</fullName>
    </submittedName>
</protein>
<dbReference type="STRING" id="1123303.GCA_000372425_01688"/>
<keyword evidence="3" id="KW-1185">Reference proteome</keyword>
<proteinExistence type="predicted"/>
<evidence type="ECO:0000256" key="1">
    <source>
        <dbReference type="SAM" id="SignalP"/>
    </source>
</evidence>